<dbReference type="EMBL" id="JASVEJ010000001">
    <property type="protein sequence ID" value="MDL5055906.1"/>
    <property type="molecule type" value="Genomic_DNA"/>
</dbReference>
<reference evidence="1 2" key="1">
    <citation type="submission" date="2023-06" db="EMBL/GenBank/DDBJ databases">
        <title>Whole genome sequence of Oscillatoria calcuttensis NRMC-F 0142.</title>
        <authorList>
            <person name="Shakena Fathima T."/>
            <person name="Muralitharan G."/>
            <person name="Thajuddin N."/>
        </authorList>
    </citation>
    <scope>NUCLEOTIDE SEQUENCE [LARGE SCALE GENOMIC DNA]</scope>
    <source>
        <strain evidence="1 2">NRMC-F 0142</strain>
    </source>
</reference>
<name>A0ABT7LYN1_9CYAN</name>
<evidence type="ECO:0000313" key="1">
    <source>
        <dbReference type="EMBL" id="MDL5055906.1"/>
    </source>
</evidence>
<dbReference type="Proteomes" id="UP001230986">
    <property type="component" value="Unassembled WGS sequence"/>
</dbReference>
<keyword evidence="2" id="KW-1185">Reference proteome</keyword>
<dbReference type="RefSeq" id="WP_286004014.1">
    <property type="nucleotide sequence ID" value="NZ_JASVEJ010000001.1"/>
</dbReference>
<accession>A0ABT7LYN1</accession>
<evidence type="ECO:0008006" key="3">
    <source>
        <dbReference type="Google" id="ProtNLM"/>
    </source>
</evidence>
<organism evidence="1 2">
    <name type="scientific">Geitlerinema calcuttense NRMC-F 0142</name>
    <dbReference type="NCBI Taxonomy" id="2922238"/>
    <lineage>
        <taxon>Bacteria</taxon>
        <taxon>Bacillati</taxon>
        <taxon>Cyanobacteriota</taxon>
        <taxon>Cyanophyceae</taxon>
        <taxon>Geitlerinematales</taxon>
        <taxon>Geitlerinemataceae</taxon>
        <taxon>Geitlerinema</taxon>
    </lineage>
</organism>
<comment type="caution">
    <text evidence="1">The sequence shown here is derived from an EMBL/GenBank/DDBJ whole genome shotgun (WGS) entry which is preliminary data.</text>
</comment>
<gene>
    <name evidence="1" type="ORF">QQ055_00185</name>
</gene>
<protein>
    <recommendedName>
        <fullName evidence="3">Large polyvalent protein associated domain-containing protein</fullName>
    </recommendedName>
</protein>
<evidence type="ECO:0000313" key="2">
    <source>
        <dbReference type="Proteomes" id="UP001230986"/>
    </source>
</evidence>
<proteinExistence type="predicted"/>
<sequence length="849" mass="93450">MLTCIPKQFANELRKQFKADNIKIADLYAMDSAGRRKLFEKSLDADTAQQANALFEKAMVSNQATALKNWIWKNLYGSVPLYTGLSIKESEKFKQKLSMADLAKMDEDARRKAIMALIDDKTAAKRIASRYEHLKTTGGLANWERRVFGTDKLWSEIKANKQLKGAFSRLEALNDLGVLTPPQMDKFMSDYVADVMGINLTAEEAAEIGAKVSAVSKAFDKVGGDWTADNSDSVINYFVKRKELETYLNYLDPEPAAEVFLDVGARGSILFSLRSLSNSIMYQIAPSASRLLIKRLSSGFLIPGDYSTIDRITTGLSGAASGINAKQLTDHVRMAMKIYAKTSYDISRMESLDDGFRYFGEKFTHTEGPSIKEAKGIKGKLAAIVRGHGKLMTPGLKWAAGGTDTLLANIHRADTSMFLGRTIAKAEQKAGTLEGSLEDRIQFLFKDSMRPDPQTDEGAYIREMGILDANHANFTNNDIYGKIAERIRTGLGLGSNLIGKTIVPFMRIPANALGVGLEMSGPGLIRGTKQLISGLQMESGNDKNIAISEGISKLLLSGGGLALAAIFVSALLDDDDYIGAYDFTRRSENALSTTKNAGANYLRIGGNWYSTRWLGPLGIPVSAMMQARQERARGRSAVVGYLAGILTGAMQFPGLKEAGEWVQSAERATRAKDVQSVASAFKATPSDIGKWLAVRTVTGTVAHDLYGFKRADRYDALGRKVPHKGDTLGMAVASFFIGTNIKEDTSNEITKEFDRLSLKNALPTLTDPAKPDDLKKAMGEDGYVEFLNSLKQAYAVKVAELIIEERYKKMSPEQQKDAIDKIRDREILKPIARERKKIEVQELIKQRKK</sequence>